<protein>
    <submittedName>
        <fullName evidence="2">Uncharacterized protein</fullName>
    </submittedName>
</protein>
<evidence type="ECO:0000256" key="1">
    <source>
        <dbReference type="SAM" id="Phobius"/>
    </source>
</evidence>
<sequence>MLIWGSIDPSPFEKVLGITWIQVTSHILVGMLSLGTISNLLRINDKDKELKLKHVKNAFILNVFGFLIYGWPILSTWFG</sequence>
<gene>
    <name evidence="2" type="ORF">D7Z54_06490</name>
</gene>
<keyword evidence="1" id="KW-0472">Membrane</keyword>
<keyword evidence="1" id="KW-1133">Transmembrane helix</keyword>
<evidence type="ECO:0000313" key="3">
    <source>
        <dbReference type="Proteomes" id="UP000275076"/>
    </source>
</evidence>
<dbReference type="Proteomes" id="UP000275076">
    <property type="component" value="Unassembled WGS sequence"/>
</dbReference>
<comment type="caution">
    <text evidence="2">The sequence shown here is derived from an EMBL/GenBank/DDBJ whole genome shotgun (WGS) entry which is preliminary data.</text>
</comment>
<reference evidence="2 3" key="1">
    <citation type="submission" date="2018-10" db="EMBL/GenBank/DDBJ databases">
        <title>Draft genome sequence of Bacillus salarius IM0101, isolated from a hypersaline soil in Inner Mongolia, China.</title>
        <authorList>
            <person name="Yamprayoonswat W."/>
            <person name="Boonvisut S."/>
            <person name="Jumpathong W."/>
            <person name="Sittihan S."/>
            <person name="Ruangsuj P."/>
            <person name="Wanthongcharoen S."/>
            <person name="Thongpramul N."/>
            <person name="Pimmason S."/>
            <person name="Yu B."/>
            <person name="Yasawong M."/>
        </authorList>
    </citation>
    <scope>NUCLEOTIDE SEQUENCE [LARGE SCALE GENOMIC DNA]</scope>
    <source>
        <strain evidence="2 3">IM0101</strain>
    </source>
</reference>
<evidence type="ECO:0000313" key="2">
    <source>
        <dbReference type="EMBL" id="RSL34206.1"/>
    </source>
</evidence>
<dbReference type="EMBL" id="RBVX01000004">
    <property type="protein sequence ID" value="RSL34206.1"/>
    <property type="molecule type" value="Genomic_DNA"/>
</dbReference>
<dbReference type="AlphaFoldDB" id="A0A3R9QMQ2"/>
<proteinExistence type="predicted"/>
<accession>A0A3R9QMQ2</accession>
<feature type="transmembrane region" description="Helical" evidence="1">
    <location>
        <begin position="20"/>
        <end position="37"/>
    </location>
</feature>
<name>A0A3R9QMQ2_9BACI</name>
<keyword evidence="1" id="KW-0812">Transmembrane</keyword>
<organism evidence="2 3">
    <name type="scientific">Salibacterium salarium</name>
    <dbReference type="NCBI Taxonomy" id="284579"/>
    <lineage>
        <taxon>Bacteria</taxon>
        <taxon>Bacillati</taxon>
        <taxon>Bacillota</taxon>
        <taxon>Bacilli</taxon>
        <taxon>Bacillales</taxon>
        <taxon>Bacillaceae</taxon>
    </lineage>
</organism>
<keyword evidence="3" id="KW-1185">Reference proteome</keyword>
<feature type="transmembrane region" description="Helical" evidence="1">
    <location>
        <begin position="58"/>
        <end position="78"/>
    </location>
</feature>